<comment type="caution">
    <text evidence="2">The sequence shown here is derived from an EMBL/GenBank/DDBJ whole genome shotgun (WGS) entry which is preliminary data.</text>
</comment>
<evidence type="ECO:0000313" key="2">
    <source>
        <dbReference type="EMBL" id="NYI09995.1"/>
    </source>
</evidence>
<name>A0A7Y9YGG1_9ACTN</name>
<proteinExistence type="predicted"/>
<dbReference type="EMBL" id="JACBZI010000001">
    <property type="protein sequence ID" value="NYI09995.1"/>
    <property type="molecule type" value="Genomic_DNA"/>
</dbReference>
<evidence type="ECO:0000256" key="1">
    <source>
        <dbReference type="PIRSR" id="PIRSR600760-2"/>
    </source>
</evidence>
<dbReference type="Proteomes" id="UP000537326">
    <property type="component" value="Unassembled WGS sequence"/>
</dbReference>
<sequence length="262" mass="27675">MSAVPDDVQADEVLAAALVTEAAALARLMRRERGADLDRDTKSGVSDIVTAADHAAEALVAERLAALRPDDGVLGEEGASRPSRSGRTWVLDPVDGTYNFAQGLDWWCSALALEVDGDPVLGAVRHDVSATTWVGGRDVAPTRNGELLAPLVDRALGQACVATYLHPPWLGTEVARAFDRFAARAATLRMLGSGTMDAMVVADGRVHLVCQHTVPPWDWMPGAAVVRALGGEVRHVEAAGRTWYLAGVPSAVAEAADLLADR</sequence>
<feature type="binding site" evidence="1">
    <location>
        <position position="76"/>
    </location>
    <ligand>
        <name>Mg(2+)</name>
        <dbReference type="ChEBI" id="CHEBI:18420"/>
        <label>1</label>
        <note>catalytic</note>
    </ligand>
</feature>
<evidence type="ECO:0000313" key="3">
    <source>
        <dbReference type="Proteomes" id="UP000537326"/>
    </source>
</evidence>
<reference evidence="2 3" key="1">
    <citation type="submission" date="2020-07" db="EMBL/GenBank/DDBJ databases">
        <title>Sequencing the genomes of 1000 actinobacteria strains.</title>
        <authorList>
            <person name="Klenk H.-P."/>
        </authorList>
    </citation>
    <scope>NUCLEOTIDE SEQUENCE [LARGE SCALE GENOMIC DNA]</scope>
    <source>
        <strain evidence="2 3">DSM 18248</strain>
    </source>
</reference>
<dbReference type="AlphaFoldDB" id="A0A7Y9YGG1"/>
<keyword evidence="1" id="KW-0460">Magnesium</keyword>
<dbReference type="GO" id="GO:0008934">
    <property type="term" value="F:inositol monophosphate 1-phosphatase activity"/>
    <property type="evidence" value="ECO:0007669"/>
    <property type="project" value="TreeGrafter"/>
</dbReference>
<gene>
    <name evidence="2" type="ORF">BKA05_001510</name>
</gene>
<accession>A0A7Y9YGG1</accession>
<protein>
    <submittedName>
        <fullName evidence="2">Fructose-1,6-bisphosphatase/inositol monophosphatase family enzyme</fullName>
    </submittedName>
</protein>
<dbReference type="GO" id="GO:0007165">
    <property type="term" value="P:signal transduction"/>
    <property type="evidence" value="ECO:0007669"/>
    <property type="project" value="TreeGrafter"/>
</dbReference>
<dbReference type="InterPro" id="IPR000760">
    <property type="entry name" value="Inositol_monophosphatase-like"/>
</dbReference>
<dbReference type="CDD" id="cd01637">
    <property type="entry name" value="IMPase_like"/>
    <property type="match status" value="1"/>
</dbReference>
<dbReference type="PRINTS" id="PR00377">
    <property type="entry name" value="IMPHPHTASES"/>
</dbReference>
<dbReference type="RefSeq" id="WP_343045565.1">
    <property type="nucleotide sequence ID" value="NZ_BAAAPP010000004.1"/>
</dbReference>
<dbReference type="Gene3D" id="3.30.540.10">
    <property type="entry name" value="Fructose-1,6-Bisphosphatase, subunit A, domain 1"/>
    <property type="match status" value="1"/>
</dbReference>
<dbReference type="GO" id="GO:0006020">
    <property type="term" value="P:inositol metabolic process"/>
    <property type="evidence" value="ECO:0007669"/>
    <property type="project" value="TreeGrafter"/>
</dbReference>
<organism evidence="2 3">
    <name type="scientific">Nocardioides marinus</name>
    <dbReference type="NCBI Taxonomy" id="374514"/>
    <lineage>
        <taxon>Bacteria</taxon>
        <taxon>Bacillati</taxon>
        <taxon>Actinomycetota</taxon>
        <taxon>Actinomycetes</taxon>
        <taxon>Propionibacteriales</taxon>
        <taxon>Nocardioidaceae</taxon>
        <taxon>Nocardioides</taxon>
    </lineage>
</organism>
<dbReference type="SUPFAM" id="SSF56655">
    <property type="entry name" value="Carbohydrate phosphatase"/>
    <property type="match status" value="1"/>
</dbReference>
<dbReference type="PANTHER" id="PTHR20854">
    <property type="entry name" value="INOSITOL MONOPHOSPHATASE"/>
    <property type="match status" value="1"/>
</dbReference>
<dbReference type="GO" id="GO:0046872">
    <property type="term" value="F:metal ion binding"/>
    <property type="evidence" value="ECO:0007669"/>
    <property type="project" value="UniProtKB-KW"/>
</dbReference>
<dbReference type="Pfam" id="PF00459">
    <property type="entry name" value="Inositol_P"/>
    <property type="match status" value="1"/>
</dbReference>
<feature type="binding site" evidence="1">
    <location>
        <position position="218"/>
    </location>
    <ligand>
        <name>Mg(2+)</name>
        <dbReference type="ChEBI" id="CHEBI:18420"/>
        <label>1</label>
        <note>catalytic</note>
    </ligand>
</feature>
<keyword evidence="3" id="KW-1185">Reference proteome</keyword>
<feature type="binding site" evidence="1">
    <location>
        <position position="92"/>
    </location>
    <ligand>
        <name>Mg(2+)</name>
        <dbReference type="ChEBI" id="CHEBI:18420"/>
        <label>1</label>
        <note>catalytic</note>
    </ligand>
</feature>
<feature type="binding site" evidence="1">
    <location>
        <position position="95"/>
    </location>
    <ligand>
        <name>Mg(2+)</name>
        <dbReference type="ChEBI" id="CHEBI:18420"/>
        <label>1</label>
        <note>catalytic</note>
    </ligand>
</feature>
<dbReference type="PANTHER" id="PTHR20854:SF4">
    <property type="entry name" value="INOSITOL-1-MONOPHOSPHATASE-RELATED"/>
    <property type="match status" value="1"/>
</dbReference>
<comment type="cofactor">
    <cofactor evidence="1">
        <name>Mg(2+)</name>
        <dbReference type="ChEBI" id="CHEBI:18420"/>
    </cofactor>
</comment>
<dbReference type="Gene3D" id="3.40.190.80">
    <property type="match status" value="1"/>
</dbReference>
<keyword evidence="1" id="KW-0479">Metal-binding</keyword>